<keyword evidence="5" id="KW-1185">Reference proteome</keyword>
<evidence type="ECO:0000256" key="2">
    <source>
        <dbReference type="SAM" id="Coils"/>
    </source>
</evidence>
<feature type="coiled-coil region" evidence="2">
    <location>
        <begin position="24"/>
        <end position="132"/>
    </location>
</feature>
<dbReference type="InterPro" id="IPR025337">
    <property type="entry name" value="Questin_oxidase-like"/>
</dbReference>
<keyword evidence="1" id="KW-0560">Oxidoreductase</keyword>
<protein>
    <submittedName>
        <fullName evidence="4">Uncharacterized protein</fullName>
    </submittedName>
</protein>
<sequence>MSHYMQGASDRQVTKKKVNPWKLAEDRQFEIEQLQRELDEVREVRDTLQRQNYRYMAAISECRKRNSEVENKLAKKEGDSDFLRYLLQADREYYANKLDKAYDELEDKYAELERLNDILAAQNDEYAKFMAERDAELAHMHEVLVARSEQHIDVTERRQVAADLDQTSNAAMLAMQDDFNMAAELLNSFGSRCAQLVYSLSAGVPSTRRAAGKENADVAQRDENTREHAEEARGRVDAMVNLAHDIDSGTGNVGEQASKELKGITDAELDEVYAELADVDQYVSVQGNVSPVLEDHAVMGIKQITTRGGHSATRAAVASEARAITPQYTNSLVYQNTQSSEHFASASTSTASDEIILSGQLTVFFDSDYGVISKADMKLGHSPAALRLPGIDPKTRLEATRLCARDFLEHHIFFNEKQFHNHLIHHLLATFSMGASSQRLQQIFDLNKSILRPALSRPEKVDITAESVSKYFSQDEHYQDYIVFFQNQFADAGTEWKSVAARYFFDQEAFPLCMSGLFHPLIQFGYGFEFESPAITATALAMAYTHRVGYERMFQPEVFGQICASNNEANGGKGMSLWQIINAVRTDPLNAKITFTTDLFAILSNSVPEDLAIKYSPMWNVEPTKASINAKYAELLSVVAHIFGSTTPPYYVYQYDFFLMHILTSAYFLPIIFEAVSIERQAMLLHAHSAMTIALFAAVGSPDIITTAEMESIDTHAEYKNLALPVNERGSMDRKNPWFDIFDKAIASNDMHLAKVVRSLWRGDMMSAFADTPASDSEYELPPRVNWLYIADCVLSNVTASSFEDSETTKAEGKRSWARGMIGFDEFWTMFGERVN</sequence>
<dbReference type="PANTHER" id="PTHR35870">
    <property type="entry name" value="PROTEIN, PUTATIVE (AFU_ORTHOLOGUE AFUA_5G03330)-RELATED"/>
    <property type="match status" value="1"/>
</dbReference>
<accession>A0A9W8HL88</accession>
<name>A0A9W8HL88_9FUNG</name>
<comment type="caution">
    <text evidence="4">The sequence shown here is derived from an EMBL/GenBank/DDBJ whole genome shotgun (WGS) entry which is preliminary data.</text>
</comment>
<dbReference type="PANTHER" id="PTHR35870:SF1">
    <property type="entry name" value="PROTEIN, PUTATIVE (AFU_ORTHOLOGUE AFUA_5G03330)-RELATED"/>
    <property type="match status" value="1"/>
</dbReference>
<evidence type="ECO:0000313" key="5">
    <source>
        <dbReference type="Proteomes" id="UP001140172"/>
    </source>
</evidence>
<reference evidence="4" key="1">
    <citation type="submission" date="2022-07" db="EMBL/GenBank/DDBJ databases">
        <title>Phylogenomic reconstructions and comparative analyses of Kickxellomycotina fungi.</title>
        <authorList>
            <person name="Reynolds N.K."/>
            <person name="Stajich J.E."/>
            <person name="Barry K."/>
            <person name="Grigoriev I.V."/>
            <person name="Crous P."/>
            <person name="Smith M.E."/>
        </authorList>
    </citation>
    <scope>NUCLEOTIDE SEQUENCE</scope>
    <source>
        <strain evidence="4">BCRC 34489</strain>
    </source>
</reference>
<dbReference type="EMBL" id="JANBUM010000132">
    <property type="protein sequence ID" value="KAJ2783747.1"/>
    <property type="molecule type" value="Genomic_DNA"/>
</dbReference>
<dbReference type="Proteomes" id="UP001140172">
    <property type="component" value="Unassembled WGS sequence"/>
</dbReference>
<gene>
    <name evidence="4" type="ORF">GGI15_002469</name>
</gene>
<evidence type="ECO:0000256" key="1">
    <source>
        <dbReference type="ARBA" id="ARBA00023002"/>
    </source>
</evidence>
<proteinExistence type="predicted"/>
<evidence type="ECO:0000313" key="4">
    <source>
        <dbReference type="EMBL" id="KAJ2783747.1"/>
    </source>
</evidence>
<dbReference type="OrthoDB" id="10004862at2759"/>
<dbReference type="Pfam" id="PF14027">
    <property type="entry name" value="Questin_oxidase"/>
    <property type="match status" value="1"/>
</dbReference>
<feature type="region of interest" description="Disordered" evidence="3">
    <location>
        <begin position="208"/>
        <end position="228"/>
    </location>
</feature>
<keyword evidence="2" id="KW-0175">Coiled coil</keyword>
<feature type="compositionally biased region" description="Basic and acidic residues" evidence="3">
    <location>
        <begin position="211"/>
        <end position="228"/>
    </location>
</feature>
<dbReference type="GO" id="GO:0016491">
    <property type="term" value="F:oxidoreductase activity"/>
    <property type="evidence" value="ECO:0007669"/>
    <property type="project" value="UniProtKB-KW"/>
</dbReference>
<evidence type="ECO:0000256" key="3">
    <source>
        <dbReference type="SAM" id="MobiDB-lite"/>
    </source>
</evidence>
<dbReference type="AlphaFoldDB" id="A0A9W8HL88"/>
<organism evidence="4 5">
    <name type="scientific">Coemansia interrupta</name>
    <dbReference type="NCBI Taxonomy" id="1126814"/>
    <lineage>
        <taxon>Eukaryota</taxon>
        <taxon>Fungi</taxon>
        <taxon>Fungi incertae sedis</taxon>
        <taxon>Zoopagomycota</taxon>
        <taxon>Kickxellomycotina</taxon>
        <taxon>Kickxellomycetes</taxon>
        <taxon>Kickxellales</taxon>
        <taxon>Kickxellaceae</taxon>
        <taxon>Coemansia</taxon>
    </lineage>
</organism>